<organism evidence="1 2">
    <name type="scientific">Holothuria leucospilota</name>
    <name type="common">Black long sea cucumber</name>
    <name type="synonym">Mertensiothuria leucospilota</name>
    <dbReference type="NCBI Taxonomy" id="206669"/>
    <lineage>
        <taxon>Eukaryota</taxon>
        <taxon>Metazoa</taxon>
        <taxon>Echinodermata</taxon>
        <taxon>Eleutherozoa</taxon>
        <taxon>Echinozoa</taxon>
        <taxon>Holothuroidea</taxon>
        <taxon>Aspidochirotacea</taxon>
        <taxon>Aspidochirotida</taxon>
        <taxon>Holothuriidae</taxon>
        <taxon>Holothuria</taxon>
    </lineage>
</organism>
<dbReference type="AlphaFoldDB" id="A0A9Q0YRJ0"/>
<name>A0A9Q0YRJ0_HOLLE</name>
<evidence type="ECO:0000313" key="2">
    <source>
        <dbReference type="Proteomes" id="UP001152320"/>
    </source>
</evidence>
<gene>
    <name evidence="1" type="ORF">HOLleu_34153</name>
</gene>
<dbReference type="Proteomes" id="UP001152320">
    <property type="component" value="Chromosome 17"/>
</dbReference>
<accession>A0A9Q0YRJ0</accession>
<dbReference type="OrthoDB" id="8056150at2759"/>
<evidence type="ECO:0000313" key="1">
    <source>
        <dbReference type="EMBL" id="KAJ8026336.1"/>
    </source>
</evidence>
<reference evidence="1" key="1">
    <citation type="submission" date="2021-10" db="EMBL/GenBank/DDBJ databases">
        <title>Tropical sea cucumber genome reveals ecological adaptation and Cuvierian tubules defense mechanism.</title>
        <authorList>
            <person name="Chen T."/>
        </authorList>
    </citation>
    <scope>NUCLEOTIDE SEQUENCE</scope>
    <source>
        <strain evidence="1">Nanhai2018</strain>
        <tissue evidence="1">Muscle</tissue>
    </source>
</reference>
<dbReference type="PANTHER" id="PTHR47331">
    <property type="entry name" value="PHD-TYPE DOMAIN-CONTAINING PROTEIN"/>
    <property type="match status" value="1"/>
</dbReference>
<sequence>MGFIDEINTQTVLLSIVERRPSFIQNRRVKQVRNIKKSHGKNPQIDDLVAFVADIAEELNDPVYGKLGTFKTPAHIGLYQKRGGLVKESEKSRSEKSRNFTGIVEMTEAKSCVVCQGNHTFFNCTEFKDKPPPDRFQITSCGRKHTKFLHESYTANALKVVTPSSSPESESVEPEQAQNGLVYSEGAEAATSLGPMIRASDVGVLIGQDVPDAVIPMEIRKGPKGAPYAMRTRLGWTVCGPLGNLSKHKPTSTSVTNEQLNAQVQKFWEVDSNDVLDSVVRGMSVNDKYVYSVWSESVKYIEGH</sequence>
<dbReference type="EMBL" id="JAIZAY010000017">
    <property type="protein sequence ID" value="KAJ8026336.1"/>
    <property type="molecule type" value="Genomic_DNA"/>
</dbReference>
<dbReference type="PANTHER" id="PTHR47331:SF1">
    <property type="entry name" value="GAG-LIKE PROTEIN"/>
    <property type="match status" value="1"/>
</dbReference>
<protein>
    <submittedName>
        <fullName evidence="1">Uncharacterized protein</fullName>
    </submittedName>
</protein>
<proteinExistence type="predicted"/>
<comment type="caution">
    <text evidence="1">The sequence shown here is derived from an EMBL/GenBank/DDBJ whole genome shotgun (WGS) entry which is preliminary data.</text>
</comment>
<keyword evidence="2" id="KW-1185">Reference proteome</keyword>